<evidence type="ECO:0000256" key="1">
    <source>
        <dbReference type="SAM" id="Phobius"/>
    </source>
</evidence>
<keyword evidence="1" id="KW-0472">Membrane</keyword>
<dbReference type="EMBL" id="NPIB01000016">
    <property type="protein sequence ID" value="PLC57434.1"/>
    <property type="molecule type" value="Genomic_DNA"/>
</dbReference>
<feature type="transmembrane region" description="Helical" evidence="1">
    <location>
        <begin position="107"/>
        <end position="125"/>
    </location>
</feature>
<organism evidence="2 3">
    <name type="scientific">Photobacterium carnosum</name>
    <dbReference type="NCBI Taxonomy" id="2023717"/>
    <lineage>
        <taxon>Bacteria</taxon>
        <taxon>Pseudomonadati</taxon>
        <taxon>Pseudomonadota</taxon>
        <taxon>Gammaproteobacteria</taxon>
        <taxon>Vibrionales</taxon>
        <taxon>Vibrionaceae</taxon>
        <taxon>Photobacterium</taxon>
    </lineage>
</organism>
<dbReference type="Proteomes" id="UP000234420">
    <property type="component" value="Unassembled WGS sequence"/>
</dbReference>
<keyword evidence="1" id="KW-1133">Transmembrane helix</keyword>
<protein>
    <recommendedName>
        <fullName evidence="4">EpsG family protein</fullName>
    </recommendedName>
</protein>
<feature type="transmembrane region" description="Helical" evidence="1">
    <location>
        <begin position="209"/>
        <end position="238"/>
    </location>
</feature>
<feature type="transmembrane region" description="Helical" evidence="1">
    <location>
        <begin position="7"/>
        <end position="30"/>
    </location>
</feature>
<name>A0A2N4UQZ3_9GAMM</name>
<evidence type="ECO:0000313" key="2">
    <source>
        <dbReference type="EMBL" id="PLC57434.1"/>
    </source>
</evidence>
<sequence>MYLNISLFIVILSFFISPLFLAFTSIFYIIKNKYAGYIGLSLLLGFFAFSYIPYEGYDLNRHYEIYNSFINNGDFLNYINITSYNIGSAFLYFILYIMSLLGIKKEFLPALSVFISALIFLTIIYNEMSYKYKIIIVLFFILIFPMLNIASGIRFYLSASIFIYYTYLLIVKNVKKNYLIIFVVLIHPVNAIFLIPVFTYKYIGSFSRFLLVLSSLLLISGVCFYLSYFSSNFVLFILNNSKLFSVSYIENKSIFDNLSYNESLSLMLQLSPIFISLFILNVKKTWKNKEAYNFLSIMLFLIVVFSGISQFFIRAVLVFDLMIFVFFVSYFYELTNTRIKRFFLFPFLLFMCISSLALMNTFKSSYIPSWSKLYYPTYLIILETNITPDQYIK</sequence>
<keyword evidence="1" id="KW-0812">Transmembrane</keyword>
<feature type="transmembrane region" description="Helical" evidence="1">
    <location>
        <begin position="291"/>
        <end position="308"/>
    </location>
</feature>
<evidence type="ECO:0008006" key="4">
    <source>
        <dbReference type="Google" id="ProtNLM"/>
    </source>
</evidence>
<feature type="transmembrane region" description="Helical" evidence="1">
    <location>
        <begin position="315"/>
        <end position="332"/>
    </location>
</feature>
<evidence type="ECO:0000313" key="3">
    <source>
        <dbReference type="Proteomes" id="UP000234420"/>
    </source>
</evidence>
<feature type="transmembrane region" description="Helical" evidence="1">
    <location>
        <begin position="75"/>
        <end position="101"/>
    </location>
</feature>
<dbReference type="AlphaFoldDB" id="A0A2N4UQZ3"/>
<feature type="transmembrane region" description="Helical" evidence="1">
    <location>
        <begin position="36"/>
        <end position="54"/>
    </location>
</feature>
<feature type="transmembrane region" description="Helical" evidence="1">
    <location>
        <begin position="344"/>
        <end position="362"/>
    </location>
</feature>
<keyword evidence="3" id="KW-1185">Reference proteome</keyword>
<comment type="caution">
    <text evidence="2">The sequence shown here is derived from an EMBL/GenBank/DDBJ whole genome shotgun (WGS) entry which is preliminary data.</text>
</comment>
<feature type="transmembrane region" description="Helical" evidence="1">
    <location>
        <begin position="258"/>
        <end position="279"/>
    </location>
</feature>
<feature type="transmembrane region" description="Helical" evidence="1">
    <location>
        <begin position="132"/>
        <end position="149"/>
    </location>
</feature>
<proteinExistence type="predicted"/>
<gene>
    <name evidence="2" type="ORF">CIK00_13305</name>
</gene>
<accession>A0A2N4UQZ3</accession>
<reference evidence="2 3" key="1">
    <citation type="journal article" date="2018" name="Syst. Appl. Microbiol.">
        <title>Photobacterium carnosum sp. nov., isolated from spoiled modified atmosphere packaged poultry meat.</title>
        <authorList>
            <person name="Hilgarth M."/>
            <person name="Fuertes S."/>
            <person name="Ehrmann M."/>
            <person name="Vogel R.F."/>
        </authorList>
    </citation>
    <scope>NUCLEOTIDE SEQUENCE [LARGE SCALE GENOMIC DNA]</scope>
    <source>
        <strain evidence="2 3">TMW 2.2021</strain>
    </source>
</reference>
<feature type="transmembrane region" description="Helical" evidence="1">
    <location>
        <begin position="178"/>
        <end position="203"/>
    </location>
</feature>